<sequence>MESETAESTSEVCSMRDVTQRIDKRTRSEARRLESFVRRRQLEKQRQAIISRALKDVDSVTTSKKIVFDSDSEDECIEQASNEKKPHGVPLFDHEGDGGDEDIELSVSNRHFGSKGAKLMLMEMKFGNDERFRLSEKFIEDGDQDEENDEEAEAGKERRATLAILSKVLGKSIRTTKSAESGMQFKRAAPFSRFDPDDEDHLRWLNERKQHNASFLFLFFVECMIWRYSVDSALQRPQGSSEREGEDHEEQDSQRIGRGNEEKGKVEESRVIGGYYFEVDENFAESLKKRLKVEDCSTEPRNGFSFLRSIGRDQSMEDGGSEEKSMASSKKHPVCSKEVDVRGVDKEHMSKEGSPEEKLKRAEGLSTTPNSGCFLFVTHTDHDITKVVDNFRRKRSVEAIGKRWSYIRTSIVKVKGIPHFLFILFISV</sequence>
<dbReference type="PANTHER" id="PTHR48029">
    <property type="entry name" value="NUCLEOLAR PROTEIN 8"/>
    <property type="match status" value="1"/>
</dbReference>
<dbReference type="WBParaSite" id="ALUE_0000444601-mRNA-1">
    <property type="protein sequence ID" value="ALUE_0000444601-mRNA-1"/>
    <property type="gene ID" value="ALUE_0000444601"/>
</dbReference>
<feature type="compositionally biased region" description="Polar residues" evidence="2">
    <location>
        <begin position="1"/>
        <end position="12"/>
    </location>
</feature>
<proteinExistence type="predicted"/>
<feature type="region of interest" description="Disordered" evidence="2">
    <location>
        <begin position="345"/>
        <end position="365"/>
    </location>
</feature>
<evidence type="ECO:0000313" key="3">
    <source>
        <dbReference type="Proteomes" id="UP000036681"/>
    </source>
</evidence>
<feature type="compositionally biased region" description="Basic and acidic residues" evidence="2">
    <location>
        <begin position="345"/>
        <end position="363"/>
    </location>
</feature>
<organism evidence="3 4">
    <name type="scientific">Ascaris lumbricoides</name>
    <name type="common">Giant roundworm</name>
    <dbReference type="NCBI Taxonomy" id="6252"/>
    <lineage>
        <taxon>Eukaryota</taxon>
        <taxon>Metazoa</taxon>
        <taxon>Ecdysozoa</taxon>
        <taxon>Nematoda</taxon>
        <taxon>Chromadorea</taxon>
        <taxon>Rhabditida</taxon>
        <taxon>Spirurina</taxon>
        <taxon>Ascaridomorpha</taxon>
        <taxon>Ascaridoidea</taxon>
        <taxon>Ascarididae</taxon>
        <taxon>Ascaris</taxon>
    </lineage>
</organism>
<accession>A0A0M3HQN6</accession>
<feature type="compositionally biased region" description="Basic and acidic residues" evidence="2">
    <location>
        <begin position="310"/>
        <end position="325"/>
    </location>
</feature>
<feature type="compositionally biased region" description="Basic and acidic residues" evidence="2">
    <location>
        <begin position="241"/>
        <end position="265"/>
    </location>
</feature>
<evidence type="ECO:0000256" key="1">
    <source>
        <dbReference type="ARBA" id="ARBA00022884"/>
    </source>
</evidence>
<dbReference type="Proteomes" id="UP000036681">
    <property type="component" value="Unplaced"/>
</dbReference>
<reference evidence="4" key="1">
    <citation type="submission" date="2016-05" db="UniProtKB">
        <authorList>
            <consortium name="WormBaseParasite"/>
        </authorList>
    </citation>
    <scope>IDENTIFICATION</scope>
</reference>
<keyword evidence="3" id="KW-1185">Reference proteome</keyword>
<evidence type="ECO:0000256" key="2">
    <source>
        <dbReference type="SAM" id="MobiDB-lite"/>
    </source>
</evidence>
<feature type="region of interest" description="Disordered" evidence="2">
    <location>
        <begin position="1"/>
        <end position="20"/>
    </location>
</feature>
<protein>
    <submittedName>
        <fullName evidence="4">NUC153 domain-containing protein</fullName>
    </submittedName>
</protein>
<dbReference type="PANTHER" id="PTHR48029:SF1">
    <property type="entry name" value="NUCLEOLAR PROTEIN 8"/>
    <property type="match status" value="1"/>
</dbReference>
<feature type="region of interest" description="Disordered" evidence="2">
    <location>
        <begin position="237"/>
        <end position="265"/>
    </location>
</feature>
<name>A0A0M3HQN6_ASCLU</name>
<dbReference type="GO" id="GO:0003723">
    <property type="term" value="F:RNA binding"/>
    <property type="evidence" value="ECO:0007669"/>
    <property type="project" value="UniProtKB-KW"/>
</dbReference>
<dbReference type="AlphaFoldDB" id="A0A0M3HQN6"/>
<evidence type="ECO:0000313" key="4">
    <source>
        <dbReference type="WBParaSite" id="ALUE_0000444601-mRNA-1"/>
    </source>
</evidence>
<feature type="region of interest" description="Disordered" evidence="2">
    <location>
        <begin position="310"/>
        <end position="333"/>
    </location>
</feature>
<keyword evidence="1" id="KW-0694">RNA-binding</keyword>